<feature type="domain" description="DZANK-type" evidence="9">
    <location>
        <begin position="347"/>
        <end position="397"/>
    </location>
</feature>
<comment type="caution">
    <text evidence="10">The sequence shown here is derived from an EMBL/GenBank/DDBJ whole genome shotgun (WGS) entry which is preliminary data.</text>
</comment>
<evidence type="ECO:0000256" key="4">
    <source>
        <dbReference type="ARBA" id="ARBA00022771"/>
    </source>
</evidence>
<evidence type="ECO:0000256" key="3">
    <source>
        <dbReference type="ARBA" id="ARBA00022737"/>
    </source>
</evidence>
<dbReference type="PANTHER" id="PTHR16058">
    <property type="entry name" value="DOUBLE ZINC RIBBON AND ANKYRIN REPEAT-CONTAINING PROTEIN 1"/>
    <property type="match status" value="1"/>
</dbReference>
<feature type="non-terminal residue" evidence="10">
    <location>
        <position position="775"/>
    </location>
</feature>
<dbReference type="InterPro" id="IPR052481">
    <property type="entry name" value="DZAN1"/>
</dbReference>
<dbReference type="Pfam" id="PF12773">
    <property type="entry name" value="DZR"/>
    <property type="match status" value="1"/>
</dbReference>
<keyword evidence="11" id="KW-1185">Reference proteome</keyword>
<keyword evidence="6" id="KW-0040">ANK repeat</keyword>
<dbReference type="Pfam" id="PF12796">
    <property type="entry name" value="Ank_2"/>
    <property type="match status" value="1"/>
</dbReference>
<evidence type="ECO:0000256" key="5">
    <source>
        <dbReference type="ARBA" id="ARBA00022833"/>
    </source>
</evidence>
<reference evidence="10 11" key="1">
    <citation type="submission" date="2019-09" db="EMBL/GenBank/DDBJ databases">
        <title>Bird 10,000 Genomes (B10K) Project - Family phase.</title>
        <authorList>
            <person name="Zhang G."/>
        </authorList>
    </citation>
    <scope>NUCLEOTIDE SEQUENCE [LARGE SCALE GENOMIC DNA]</scope>
    <source>
        <strain evidence="10">B10K-DU-009-16</strain>
        <tissue evidence="10">Muscle</tissue>
    </source>
</reference>
<keyword evidence="4" id="KW-0863">Zinc-finger</keyword>
<dbReference type="GO" id="GO:0042462">
    <property type="term" value="P:eye photoreceptor cell development"/>
    <property type="evidence" value="ECO:0007669"/>
    <property type="project" value="TreeGrafter"/>
</dbReference>
<dbReference type="SMART" id="SM00248">
    <property type="entry name" value="ANK"/>
    <property type="match status" value="3"/>
</dbReference>
<keyword evidence="2" id="KW-0479">Metal-binding</keyword>
<proteinExistence type="predicted"/>
<evidence type="ECO:0000256" key="1">
    <source>
        <dbReference type="ARBA" id="ARBA00004138"/>
    </source>
</evidence>
<evidence type="ECO:0000313" key="10">
    <source>
        <dbReference type="EMBL" id="NXW37955.1"/>
    </source>
</evidence>
<dbReference type="GO" id="GO:0008270">
    <property type="term" value="F:zinc ion binding"/>
    <property type="evidence" value="ECO:0007669"/>
    <property type="project" value="UniProtKB-KW"/>
</dbReference>
<dbReference type="AlphaFoldDB" id="A0A7L4BK46"/>
<keyword evidence="5" id="KW-0862">Zinc</keyword>
<gene>
    <name evidence="10" type="primary">Dzank1</name>
    <name evidence="10" type="ORF">PHASIM_R14141</name>
</gene>
<evidence type="ECO:0000256" key="6">
    <source>
        <dbReference type="ARBA" id="ARBA00023043"/>
    </source>
</evidence>
<dbReference type="InterPro" id="IPR002110">
    <property type="entry name" value="Ankyrin_rpt"/>
</dbReference>
<evidence type="ECO:0000313" key="11">
    <source>
        <dbReference type="Proteomes" id="UP000556165"/>
    </source>
</evidence>
<dbReference type="GO" id="GO:0005929">
    <property type="term" value="C:cilium"/>
    <property type="evidence" value="ECO:0007669"/>
    <property type="project" value="UniProtKB-SubCell"/>
</dbReference>
<evidence type="ECO:0000259" key="9">
    <source>
        <dbReference type="Pfam" id="PF12773"/>
    </source>
</evidence>
<dbReference type="InterPro" id="IPR026876">
    <property type="entry name" value="Fn3_assoc_repeat"/>
</dbReference>
<comment type="subcellular location">
    <subcellularLocation>
        <location evidence="1">Cell projection</location>
        <location evidence="1">Cilium</location>
    </subcellularLocation>
</comment>
<feature type="non-terminal residue" evidence="10">
    <location>
        <position position="1"/>
    </location>
</feature>
<evidence type="ECO:0000256" key="8">
    <source>
        <dbReference type="ARBA" id="ARBA00039856"/>
    </source>
</evidence>
<protein>
    <recommendedName>
        <fullName evidence="8">Double zinc ribbon and ankyrin repeat-containing protein 1</fullName>
    </recommendedName>
</protein>
<name>A0A7L4BK46_9CHAR</name>
<evidence type="ECO:0000256" key="7">
    <source>
        <dbReference type="ARBA" id="ARBA00023273"/>
    </source>
</evidence>
<dbReference type="PANTHER" id="PTHR16058:SF4">
    <property type="entry name" value="DOUBLE ZINC RIBBON AND ANKYRIN REPEAT-CONTAINING PROTEIN 1"/>
    <property type="match status" value="1"/>
</dbReference>
<organism evidence="10 11">
    <name type="scientific">Phaetusa simplex</name>
    <name type="common">large-billed tern</name>
    <dbReference type="NCBI Taxonomy" id="297813"/>
    <lineage>
        <taxon>Eukaryota</taxon>
        <taxon>Metazoa</taxon>
        <taxon>Chordata</taxon>
        <taxon>Craniata</taxon>
        <taxon>Vertebrata</taxon>
        <taxon>Euteleostomi</taxon>
        <taxon>Archelosauria</taxon>
        <taxon>Archosauria</taxon>
        <taxon>Dinosauria</taxon>
        <taxon>Saurischia</taxon>
        <taxon>Theropoda</taxon>
        <taxon>Coelurosauria</taxon>
        <taxon>Aves</taxon>
        <taxon>Neognathae</taxon>
        <taxon>Neoaves</taxon>
        <taxon>Charadriiformes</taxon>
        <taxon>Laridae</taxon>
        <taxon>Phaetusa</taxon>
    </lineage>
</organism>
<sequence>MTAGSISVPQVIPLRIPLPGKAKHEIDTNTLIEIKSDGSKPELIRKPGYGEHNTFKYKGPIVLPVGKIMVKALAVTKDCRESTVVTKVFLVEYKQPNILFSVEDDKNFLKDVATPEREGGMFTTKSKKNGVNVDIKPAWSEAPQDFQDLETEEKTAHRSLQGPQLPASHLETRKYREECISGLPIESLQFASSSAVTSRKSLASTQVARIQRETDFLRCAHCSAPRLSNPLAHFCQECGSPIPPVPVRHLPPPEGAQMAPCLECGHLVPMNTPTCIVCESPIAPQLQPQTNNCIKGKVICQVCGTGNPLHHKHCVTCESKLPEIQTPMFGGETPPPYPSHQRKTVSCSKCNRVNQCDAHFCDWCGAKARPGPPPSYFTCFKCGTSNRPYARFCGSCGVYIEAPSRVGSQNGSLKDAAGLLWFSELRHTAKQFQAQVAWQPLSISVPKSKAELKEREDKGTQTIGLFYPSSKMLEKKQLELISQTEKLEKMSDHKPLLTAISPGKGYWRKQLDHVCAHLRSYAQNNLEFRALIGEPRMGKINSATIHEDDHEVTITLNYALAINKDIHTNKPVKFSSHFLNTVTEARGGQEGSQTSFGKDDHNVFHSGGKIKRTKSRILTEKEDKLPPQSRQLLDELGPNGKGRIPVVEQLLSEGADPNCTSDKDRPALTAAVLNKHAEPISLLVQKGADIDQQSGPHTTTALHEAVRCGSEGEECTRALLHCNASIKKKNAKGQSAYDLAVTAGNNEVISLFASKFGQGTLDKLTKPRSIGLTSV</sequence>
<keyword evidence="3" id="KW-0677">Repeat</keyword>
<accession>A0A7L4BK46</accession>
<dbReference type="Pfam" id="PF13287">
    <property type="entry name" value="Fn3_assoc"/>
    <property type="match status" value="1"/>
</dbReference>
<dbReference type="SUPFAM" id="SSF48403">
    <property type="entry name" value="Ankyrin repeat"/>
    <property type="match status" value="1"/>
</dbReference>
<evidence type="ECO:0000256" key="2">
    <source>
        <dbReference type="ARBA" id="ARBA00022723"/>
    </source>
</evidence>
<dbReference type="InterPro" id="IPR036770">
    <property type="entry name" value="Ankyrin_rpt-contain_sf"/>
</dbReference>
<keyword evidence="7" id="KW-0966">Cell projection</keyword>
<dbReference type="Gene3D" id="1.25.40.20">
    <property type="entry name" value="Ankyrin repeat-containing domain"/>
    <property type="match status" value="1"/>
</dbReference>
<dbReference type="EMBL" id="VZZW01002796">
    <property type="protein sequence ID" value="NXW37955.1"/>
    <property type="molecule type" value="Genomic_DNA"/>
</dbReference>
<dbReference type="InterPro" id="IPR025874">
    <property type="entry name" value="DZR"/>
</dbReference>
<dbReference type="Proteomes" id="UP000556165">
    <property type="component" value="Unassembled WGS sequence"/>
</dbReference>